<feature type="transmembrane region" description="Helical" evidence="1">
    <location>
        <begin position="12"/>
        <end position="34"/>
    </location>
</feature>
<organism evidence="2 3">
    <name type="scientific">Dyadobacter subterraneus</name>
    <dbReference type="NCBI Taxonomy" id="2773304"/>
    <lineage>
        <taxon>Bacteria</taxon>
        <taxon>Pseudomonadati</taxon>
        <taxon>Bacteroidota</taxon>
        <taxon>Cytophagia</taxon>
        <taxon>Cytophagales</taxon>
        <taxon>Spirosomataceae</taxon>
        <taxon>Dyadobacter</taxon>
    </lineage>
</organism>
<dbReference type="EMBL" id="JACYGY010000001">
    <property type="protein sequence ID" value="MBE9461817.1"/>
    <property type="molecule type" value="Genomic_DNA"/>
</dbReference>
<protein>
    <submittedName>
        <fullName evidence="2">Uncharacterized protein</fullName>
    </submittedName>
</protein>
<reference evidence="3" key="1">
    <citation type="submission" date="2023-07" db="EMBL/GenBank/DDBJ databases">
        <title>Dyadobacter sp. nov 'subterranea' isolated from contaminted grondwater.</title>
        <authorList>
            <person name="Szabo I."/>
            <person name="Al-Omari J."/>
            <person name="Szerdahelyi S.G."/>
            <person name="Rado J."/>
        </authorList>
    </citation>
    <scope>NUCLEOTIDE SEQUENCE [LARGE SCALE GENOMIC DNA]</scope>
    <source>
        <strain evidence="3">UP-52</strain>
    </source>
</reference>
<evidence type="ECO:0000313" key="2">
    <source>
        <dbReference type="EMBL" id="MBE9461817.1"/>
    </source>
</evidence>
<keyword evidence="1" id="KW-1133">Transmembrane helix</keyword>
<comment type="caution">
    <text evidence="2">The sequence shown here is derived from an EMBL/GenBank/DDBJ whole genome shotgun (WGS) entry which is preliminary data.</text>
</comment>
<evidence type="ECO:0000313" key="3">
    <source>
        <dbReference type="Proteomes" id="UP000634134"/>
    </source>
</evidence>
<keyword evidence="3" id="KW-1185">Reference proteome</keyword>
<dbReference type="Proteomes" id="UP000634134">
    <property type="component" value="Unassembled WGS sequence"/>
</dbReference>
<keyword evidence="1" id="KW-0812">Transmembrane</keyword>
<keyword evidence="1" id="KW-0472">Membrane</keyword>
<accession>A0ABR9W8L9</accession>
<name>A0ABR9W8L9_9BACT</name>
<proteinExistence type="predicted"/>
<gene>
    <name evidence="2" type="ORF">IEE83_07970</name>
</gene>
<sequence>MNSILSFSKRCLDALLWSLGLSSVVLVLMLGFYICWTQPLSKTPNVTVAEKSVKQQQVQSIQKASVPLMDKRSIYAGM</sequence>
<evidence type="ECO:0000256" key="1">
    <source>
        <dbReference type="SAM" id="Phobius"/>
    </source>
</evidence>
<dbReference type="RefSeq" id="WP_194120071.1">
    <property type="nucleotide sequence ID" value="NZ_JACYGY010000001.1"/>
</dbReference>